<dbReference type="Pfam" id="PF09937">
    <property type="entry name" value="DUF2169"/>
    <property type="match status" value="1"/>
</dbReference>
<evidence type="ECO:0000313" key="3">
    <source>
        <dbReference type="Proteomes" id="UP000309215"/>
    </source>
</evidence>
<comment type="caution">
    <text evidence="2">The sequence shown here is derived from an EMBL/GenBank/DDBJ whole genome shotgun (WGS) entry which is preliminary data.</text>
</comment>
<name>A0A4U1JKA3_9BACT</name>
<dbReference type="OrthoDB" id="233093at2"/>
<gene>
    <name evidence="2" type="ORF">E8A74_04845</name>
</gene>
<keyword evidence="3" id="KW-1185">Reference proteome</keyword>
<dbReference type="InterPro" id="IPR018683">
    <property type="entry name" value="DUF2169"/>
</dbReference>
<dbReference type="AlphaFoldDB" id="A0A4U1JKA3"/>
<protein>
    <submittedName>
        <fullName evidence="2">DUF2169 domain-containing protein</fullName>
    </submittedName>
</protein>
<reference evidence="2 3" key="1">
    <citation type="submission" date="2019-04" db="EMBL/GenBank/DDBJ databases">
        <authorList>
            <person name="Li Y."/>
            <person name="Wang J."/>
        </authorList>
    </citation>
    <scope>NUCLEOTIDE SEQUENCE [LARGE SCALE GENOMIC DNA]</scope>
    <source>
        <strain evidence="2 3">DSM 14668</strain>
    </source>
</reference>
<organism evidence="2 3">
    <name type="scientific">Polyangium fumosum</name>
    <dbReference type="NCBI Taxonomy" id="889272"/>
    <lineage>
        <taxon>Bacteria</taxon>
        <taxon>Pseudomonadati</taxon>
        <taxon>Myxococcota</taxon>
        <taxon>Polyangia</taxon>
        <taxon>Polyangiales</taxon>
        <taxon>Polyangiaceae</taxon>
        <taxon>Polyangium</taxon>
    </lineage>
</organism>
<feature type="domain" description="DUF2169" evidence="1">
    <location>
        <begin position="1"/>
        <end position="206"/>
    </location>
</feature>
<sequence>MRVGAMRKYVTVTGPRAWVHTPLLGWSLTQTVPTRSVDLPYEFAFGGEGFEANPVGIGVLDTQSFAAQRMIPAPRILTADGRAPRFGEPYPVEGFGALARTWNPRKAFGGTPGAAPLDLMQWPDGFDMRFFCAAPPDLVGDGFLRGHEEARLLALHPAHAEFAFRLPSLLVAVGAVHASGFRHGSPARLDTIVIDADVMRVELTWRATMPVYKGGIESLHVAMRPLDNNVAGAP</sequence>
<evidence type="ECO:0000259" key="1">
    <source>
        <dbReference type="Pfam" id="PF09937"/>
    </source>
</evidence>
<evidence type="ECO:0000313" key="2">
    <source>
        <dbReference type="EMBL" id="TKD12429.1"/>
    </source>
</evidence>
<proteinExistence type="predicted"/>
<dbReference type="Proteomes" id="UP000309215">
    <property type="component" value="Unassembled WGS sequence"/>
</dbReference>
<dbReference type="EMBL" id="SSMQ01000003">
    <property type="protein sequence ID" value="TKD12429.1"/>
    <property type="molecule type" value="Genomic_DNA"/>
</dbReference>
<accession>A0A4U1JKA3</accession>